<sequence length="75" mass="8497">MFKKSHLRVVVAGTRTRGRGPLWQYVFSRTIAAEEKRNRKMLRDIRQATSQESRVSVGGHHLLFGGSLGSFALRV</sequence>
<accession>A0A4C1WAP3</accession>
<organism evidence="1 2">
    <name type="scientific">Eumeta variegata</name>
    <name type="common">Bagworm moth</name>
    <name type="synonym">Eumeta japonica</name>
    <dbReference type="NCBI Taxonomy" id="151549"/>
    <lineage>
        <taxon>Eukaryota</taxon>
        <taxon>Metazoa</taxon>
        <taxon>Ecdysozoa</taxon>
        <taxon>Arthropoda</taxon>
        <taxon>Hexapoda</taxon>
        <taxon>Insecta</taxon>
        <taxon>Pterygota</taxon>
        <taxon>Neoptera</taxon>
        <taxon>Endopterygota</taxon>
        <taxon>Lepidoptera</taxon>
        <taxon>Glossata</taxon>
        <taxon>Ditrysia</taxon>
        <taxon>Tineoidea</taxon>
        <taxon>Psychidae</taxon>
        <taxon>Oiketicinae</taxon>
        <taxon>Eumeta</taxon>
    </lineage>
</organism>
<evidence type="ECO:0000313" key="1">
    <source>
        <dbReference type="EMBL" id="GBP47217.1"/>
    </source>
</evidence>
<reference evidence="1 2" key="1">
    <citation type="journal article" date="2019" name="Commun. Biol.">
        <title>The bagworm genome reveals a unique fibroin gene that provides high tensile strength.</title>
        <authorList>
            <person name="Kono N."/>
            <person name="Nakamura H."/>
            <person name="Ohtoshi R."/>
            <person name="Tomita M."/>
            <person name="Numata K."/>
            <person name="Arakawa K."/>
        </authorList>
    </citation>
    <scope>NUCLEOTIDE SEQUENCE [LARGE SCALE GENOMIC DNA]</scope>
</reference>
<keyword evidence="2" id="KW-1185">Reference proteome</keyword>
<dbReference type="AlphaFoldDB" id="A0A4C1WAP3"/>
<proteinExistence type="predicted"/>
<protein>
    <submittedName>
        <fullName evidence="1">Uncharacterized protein</fullName>
    </submittedName>
</protein>
<comment type="caution">
    <text evidence="1">The sequence shown here is derived from an EMBL/GenBank/DDBJ whole genome shotgun (WGS) entry which is preliminary data.</text>
</comment>
<evidence type="ECO:0000313" key="2">
    <source>
        <dbReference type="Proteomes" id="UP000299102"/>
    </source>
</evidence>
<name>A0A4C1WAP3_EUMVA</name>
<dbReference type="EMBL" id="BGZK01000498">
    <property type="protein sequence ID" value="GBP47217.1"/>
    <property type="molecule type" value="Genomic_DNA"/>
</dbReference>
<dbReference type="Proteomes" id="UP000299102">
    <property type="component" value="Unassembled WGS sequence"/>
</dbReference>
<gene>
    <name evidence="1" type="ORF">EVAR_20219_1</name>
</gene>